<dbReference type="Pfam" id="PF01882">
    <property type="entry name" value="DUF58"/>
    <property type="match status" value="1"/>
</dbReference>
<name>A0ABV5VS79_9BACL</name>
<dbReference type="PANTHER" id="PTHR34351:SF2">
    <property type="entry name" value="DUF58 DOMAIN-CONTAINING PROTEIN"/>
    <property type="match status" value="1"/>
</dbReference>
<feature type="domain" description="DUF58" evidence="1">
    <location>
        <begin position="187"/>
        <end position="273"/>
    </location>
</feature>
<keyword evidence="3" id="KW-1185">Reference proteome</keyword>
<dbReference type="Proteomes" id="UP001589619">
    <property type="component" value="Unassembled WGS sequence"/>
</dbReference>
<proteinExistence type="predicted"/>
<gene>
    <name evidence="2" type="ORF">ACFFNY_05830</name>
</gene>
<dbReference type="EMBL" id="JBHMAG010000004">
    <property type="protein sequence ID" value="MFB9751087.1"/>
    <property type="molecule type" value="Genomic_DNA"/>
</dbReference>
<comment type="caution">
    <text evidence="2">The sequence shown here is derived from an EMBL/GenBank/DDBJ whole genome shotgun (WGS) entry which is preliminary data.</text>
</comment>
<evidence type="ECO:0000313" key="3">
    <source>
        <dbReference type="Proteomes" id="UP001589619"/>
    </source>
</evidence>
<accession>A0ABV5VS79</accession>
<protein>
    <submittedName>
        <fullName evidence="2">DUF58 domain-containing protein</fullName>
    </submittedName>
</protein>
<dbReference type="PANTHER" id="PTHR34351">
    <property type="entry name" value="SLR1927 PROTEIN-RELATED"/>
    <property type="match status" value="1"/>
</dbReference>
<evidence type="ECO:0000259" key="1">
    <source>
        <dbReference type="Pfam" id="PF01882"/>
    </source>
</evidence>
<evidence type="ECO:0000313" key="2">
    <source>
        <dbReference type="EMBL" id="MFB9751087.1"/>
    </source>
</evidence>
<sequence length="401" mass="45005">MSVHWLLLVTALVLFAQGKLYQWLGLRHVRYSRRFDVPACFQGEEVQLIEVIANRKLLPLPWLRLESLMQSGLRFHSQANLDISSGELFQNHRSLFSLMPYTQITRRHRILCLKRGCYDLQSATMTSGDLLGLFTTYRMLSFERQTRLLVYPPRIPLGDIPLPSHSWQGDVSVQRWIVDDPFRIAGVRPYRYGDTMNMINWSATARAGSLQVHRRDFTADHRIMIVLNMEITETMWGAVTMPERIEKGIAYAAAIAESCLAQGIDTGFACNGPVIDLPRQPVRILPSGGDAHLADLYEAMAMLQIERTEDFAEFMEHDLLQGVSGTDYIILTSYVSDKLEGVFERLRLNGNAVRIVPLTDEPLPSYDYPVSSSSASTSEPDASAGYVAVASAKSAGSVESL</sequence>
<reference evidence="2 3" key="1">
    <citation type="submission" date="2024-09" db="EMBL/GenBank/DDBJ databases">
        <authorList>
            <person name="Sun Q."/>
            <person name="Mori K."/>
        </authorList>
    </citation>
    <scope>NUCLEOTIDE SEQUENCE [LARGE SCALE GENOMIC DNA]</scope>
    <source>
        <strain evidence="2 3">JCM 12520</strain>
    </source>
</reference>
<dbReference type="InterPro" id="IPR002881">
    <property type="entry name" value="DUF58"/>
</dbReference>
<organism evidence="2 3">
    <name type="scientific">Paenibacillus hodogayensis</name>
    <dbReference type="NCBI Taxonomy" id="279208"/>
    <lineage>
        <taxon>Bacteria</taxon>
        <taxon>Bacillati</taxon>
        <taxon>Bacillota</taxon>
        <taxon>Bacilli</taxon>
        <taxon>Bacillales</taxon>
        <taxon>Paenibacillaceae</taxon>
        <taxon>Paenibacillus</taxon>
    </lineage>
</organism>
<dbReference type="RefSeq" id="WP_344905852.1">
    <property type="nucleotide sequence ID" value="NZ_BAAAYO010000002.1"/>
</dbReference>